<keyword evidence="1" id="KW-0175">Coiled coil</keyword>
<reference evidence="2" key="1">
    <citation type="submission" date="2023-10" db="EMBL/GenBank/DDBJ databases">
        <title>Genome assemblies of two species of porcelain crab, Petrolisthes cinctipes and Petrolisthes manimaculis (Anomura: Porcellanidae).</title>
        <authorList>
            <person name="Angst P."/>
        </authorList>
    </citation>
    <scope>NUCLEOTIDE SEQUENCE</scope>
    <source>
        <strain evidence="2">PB745_01</strain>
        <tissue evidence="2">Gill</tissue>
    </source>
</reference>
<sequence>MDLDAIKVLLEAQERTLRSAMDLVVQQQNSKIITMEGTIADLIRSLEFTQVQMLDFKGELNSLQKTESENKAIIEGLKTKIDELEKRLNYQEDYIRRHNLRITGIPELPGSETW</sequence>
<dbReference type="AlphaFoldDB" id="A0AAE1GPJ9"/>
<comment type="caution">
    <text evidence="2">The sequence shown here is derived from an EMBL/GenBank/DDBJ whole genome shotgun (WGS) entry which is preliminary data.</text>
</comment>
<feature type="coiled-coil region" evidence="1">
    <location>
        <begin position="67"/>
        <end position="94"/>
    </location>
</feature>
<organism evidence="2 3">
    <name type="scientific">Petrolisthes cinctipes</name>
    <name type="common">Flat porcelain crab</name>
    <dbReference type="NCBI Taxonomy" id="88211"/>
    <lineage>
        <taxon>Eukaryota</taxon>
        <taxon>Metazoa</taxon>
        <taxon>Ecdysozoa</taxon>
        <taxon>Arthropoda</taxon>
        <taxon>Crustacea</taxon>
        <taxon>Multicrustacea</taxon>
        <taxon>Malacostraca</taxon>
        <taxon>Eumalacostraca</taxon>
        <taxon>Eucarida</taxon>
        <taxon>Decapoda</taxon>
        <taxon>Pleocyemata</taxon>
        <taxon>Anomura</taxon>
        <taxon>Galatheoidea</taxon>
        <taxon>Porcellanidae</taxon>
        <taxon>Petrolisthes</taxon>
    </lineage>
</organism>
<accession>A0AAE1GPJ9</accession>
<proteinExistence type="predicted"/>
<evidence type="ECO:0000256" key="1">
    <source>
        <dbReference type="SAM" id="Coils"/>
    </source>
</evidence>
<evidence type="ECO:0000313" key="2">
    <source>
        <dbReference type="EMBL" id="KAK3895726.1"/>
    </source>
</evidence>
<gene>
    <name evidence="2" type="ORF">Pcinc_000649</name>
</gene>
<keyword evidence="3" id="KW-1185">Reference proteome</keyword>
<name>A0AAE1GPJ9_PETCI</name>
<evidence type="ECO:0000313" key="3">
    <source>
        <dbReference type="Proteomes" id="UP001286313"/>
    </source>
</evidence>
<dbReference type="Proteomes" id="UP001286313">
    <property type="component" value="Unassembled WGS sequence"/>
</dbReference>
<protein>
    <submittedName>
        <fullName evidence="2">Uncharacterized protein</fullName>
    </submittedName>
</protein>
<dbReference type="EMBL" id="JAWQEG010000033">
    <property type="protein sequence ID" value="KAK3895726.1"/>
    <property type="molecule type" value="Genomic_DNA"/>
</dbReference>